<organism evidence="1 2">
    <name type="scientific">Microlunatus sagamiharensis</name>
    <dbReference type="NCBI Taxonomy" id="546874"/>
    <lineage>
        <taxon>Bacteria</taxon>
        <taxon>Bacillati</taxon>
        <taxon>Actinomycetota</taxon>
        <taxon>Actinomycetes</taxon>
        <taxon>Propionibacteriales</taxon>
        <taxon>Propionibacteriaceae</taxon>
        <taxon>Microlunatus</taxon>
    </lineage>
</organism>
<dbReference type="STRING" id="546874.SAMN04488544_3479"/>
<accession>A0A1H2N8P4</accession>
<evidence type="ECO:0008006" key="3">
    <source>
        <dbReference type="Google" id="ProtNLM"/>
    </source>
</evidence>
<proteinExistence type="predicted"/>
<dbReference type="OrthoDB" id="7428016at2"/>
<evidence type="ECO:0000313" key="2">
    <source>
        <dbReference type="Proteomes" id="UP000198825"/>
    </source>
</evidence>
<protein>
    <recommendedName>
        <fullName evidence="3">Ligand-binding SRPBCC domain-containing protein</fullName>
    </recommendedName>
</protein>
<dbReference type="RefSeq" id="WP_091077236.1">
    <property type="nucleotide sequence ID" value="NZ_LT629799.1"/>
</dbReference>
<evidence type="ECO:0000313" key="1">
    <source>
        <dbReference type="EMBL" id="SDV01435.1"/>
    </source>
</evidence>
<sequence length="156" mass="18002">MRLRCSSLQACAPDRLAAELSRPVLLCRIAWPLLTFTPVDPPVLEERWTTKPYVFALRLGGRLGLGEHTIEPRTPTRPDEVWHDAGHSDLVHVWDHRVDLAEFYGMTRYTDVVEVRAGALTPVAWLFAQVFYRHRQRRLNRLVARGLLERREPAAL</sequence>
<reference evidence="2" key="1">
    <citation type="submission" date="2016-10" db="EMBL/GenBank/DDBJ databases">
        <authorList>
            <person name="Varghese N."/>
            <person name="Submissions S."/>
        </authorList>
    </citation>
    <scope>NUCLEOTIDE SEQUENCE [LARGE SCALE GENOMIC DNA]</scope>
    <source>
        <strain evidence="2">DSM 21743</strain>
    </source>
</reference>
<keyword evidence="2" id="KW-1185">Reference proteome</keyword>
<name>A0A1H2N8P4_9ACTN</name>
<gene>
    <name evidence="1" type="ORF">SAMN04488544_3479</name>
</gene>
<dbReference type="Proteomes" id="UP000198825">
    <property type="component" value="Chromosome I"/>
</dbReference>
<dbReference type="AlphaFoldDB" id="A0A1H2N8P4"/>
<dbReference type="EMBL" id="LT629799">
    <property type="protein sequence ID" value="SDV01435.1"/>
    <property type="molecule type" value="Genomic_DNA"/>
</dbReference>